<dbReference type="PANTHER" id="PTHR38591:SF1">
    <property type="entry name" value="BLL1000 PROTEIN"/>
    <property type="match status" value="1"/>
</dbReference>
<gene>
    <name evidence="3" type="ORF">E1B25_09260</name>
</gene>
<feature type="domain" description="AttH" evidence="2">
    <location>
        <begin position="59"/>
        <end position="225"/>
    </location>
</feature>
<dbReference type="Pfam" id="PF17186">
    <property type="entry name" value="Lipocalin_9"/>
    <property type="match status" value="1"/>
</dbReference>
<dbReference type="Pfam" id="PF07143">
    <property type="entry name" value="CrtC"/>
    <property type="match status" value="1"/>
</dbReference>
<dbReference type="Gene3D" id="2.40.370.10">
    <property type="entry name" value="AttH-like domain"/>
    <property type="match status" value="2"/>
</dbReference>
<organism evidence="3 4">
    <name type="scientific">Antarcticimicrobium sediminis</name>
    <dbReference type="NCBI Taxonomy" id="2546227"/>
    <lineage>
        <taxon>Bacteria</taxon>
        <taxon>Pseudomonadati</taxon>
        <taxon>Pseudomonadota</taxon>
        <taxon>Alphaproteobacteria</taxon>
        <taxon>Rhodobacterales</taxon>
        <taxon>Paracoccaceae</taxon>
        <taxon>Antarcticimicrobium</taxon>
    </lineage>
</organism>
<dbReference type="RefSeq" id="WP_132828652.1">
    <property type="nucleotide sequence ID" value="NZ_SMFP01000005.1"/>
</dbReference>
<keyword evidence="4" id="KW-1185">Reference proteome</keyword>
<dbReference type="OrthoDB" id="9770826at2"/>
<protein>
    <submittedName>
        <fullName evidence="3">Iron ABC transporter permease</fullName>
    </submittedName>
</protein>
<dbReference type="PANTHER" id="PTHR38591">
    <property type="entry name" value="HYDROLASE"/>
    <property type="match status" value="1"/>
</dbReference>
<reference evidence="3 4" key="1">
    <citation type="submission" date="2019-03" db="EMBL/GenBank/DDBJ databases">
        <authorList>
            <person name="Zhang S."/>
        </authorList>
    </citation>
    <scope>NUCLEOTIDE SEQUENCE [LARGE SCALE GENOMIC DNA]</scope>
    <source>
        <strain evidence="3 4">S4J41</strain>
    </source>
</reference>
<dbReference type="InterPro" id="IPR010791">
    <property type="entry name" value="AttH_dom"/>
</dbReference>
<comment type="caution">
    <text evidence="3">The sequence shown here is derived from an EMBL/GenBank/DDBJ whole genome shotgun (WGS) entry which is preliminary data.</text>
</comment>
<evidence type="ECO:0000259" key="2">
    <source>
        <dbReference type="Pfam" id="PF07143"/>
    </source>
</evidence>
<feature type="chain" id="PRO_5020770045" evidence="1">
    <location>
        <begin position="22"/>
        <end position="350"/>
    </location>
</feature>
<keyword evidence="1" id="KW-0732">Signal</keyword>
<evidence type="ECO:0000256" key="1">
    <source>
        <dbReference type="SAM" id="SignalP"/>
    </source>
</evidence>
<evidence type="ECO:0000313" key="4">
    <source>
        <dbReference type="Proteomes" id="UP000294662"/>
    </source>
</evidence>
<name>A0A4R5EU07_9RHOB</name>
<dbReference type="InterPro" id="IPR023374">
    <property type="entry name" value="AttH-like_dom_sf"/>
</dbReference>
<dbReference type="EMBL" id="SMFP01000005">
    <property type="protein sequence ID" value="TDE38304.1"/>
    <property type="molecule type" value="Genomic_DNA"/>
</dbReference>
<sequence length="350" mass="37901">MLARLVVILALALLAARPAGAQGFAGLGSTAAAEGFATPSPDTRLSFPRDHGPHPDFRIEWWYLTANLTGPDGTDYGVQWTLFRTALALGEAEGWASPQIWMGHAAATTPQHHYFAERLARGGIGQAGVHSDPFEAWIDGWQMAGEDFDSLRLTARGAEFAYDLTLSAEGPLVLQGVNGYSVKSADGQASHYYSQPHYRIEGTLTLPSGPVAVSGQGWLDREWSSQPLAADQTGWDWFSLSFDSGAHLMGFRLRGARGDFTSGTWIAPDGSATPLAPGAFQAAPLELADVAGRQIPIRWRVTLPERGLDVEVSPLNRQSWMGTRFPYWEGPVRVTGSHAGRGYLEMTGYE</sequence>
<dbReference type="AlphaFoldDB" id="A0A4R5EU07"/>
<dbReference type="Proteomes" id="UP000294662">
    <property type="component" value="Unassembled WGS sequence"/>
</dbReference>
<evidence type="ECO:0000313" key="3">
    <source>
        <dbReference type="EMBL" id="TDE38304.1"/>
    </source>
</evidence>
<accession>A0A4R5EU07</accession>
<proteinExistence type="predicted"/>
<dbReference type="SUPFAM" id="SSF159245">
    <property type="entry name" value="AttH-like"/>
    <property type="match status" value="1"/>
</dbReference>
<feature type="signal peptide" evidence="1">
    <location>
        <begin position="1"/>
        <end position="21"/>
    </location>
</feature>